<dbReference type="SUPFAM" id="SSF55174">
    <property type="entry name" value="Alpha-L RNA-binding motif"/>
    <property type="match status" value="1"/>
</dbReference>
<evidence type="ECO:0000256" key="3">
    <source>
        <dbReference type="PROSITE-ProRule" id="PRU00182"/>
    </source>
</evidence>
<dbReference type="Gene3D" id="3.10.290.10">
    <property type="entry name" value="RNA-binding S4 domain"/>
    <property type="match status" value="1"/>
</dbReference>
<evidence type="ECO:0000259" key="4">
    <source>
        <dbReference type="SMART" id="SM00363"/>
    </source>
</evidence>
<protein>
    <submittedName>
        <fullName evidence="5">Hemolysin A</fullName>
    </submittedName>
</protein>
<evidence type="ECO:0000256" key="2">
    <source>
        <dbReference type="ARBA" id="ARBA00029460"/>
    </source>
</evidence>
<dbReference type="PANTHER" id="PTHR32319">
    <property type="entry name" value="BACTERIAL HEMOLYSIN-LIKE PROTEIN"/>
    <property type="match status" value="1"/>
</dbReference>
<dbReference type="RefSeq" id="WP_136079297.1">
    <property type="nucleotide sequence ID" value="NZ_CAAHFG010000001.1"/>
</dbReference>
<dbReference type="InterPro" id="IPR004538">
    <property type="entry name" value="Hemolysin_A/TlyA"/>
</dbReference>
<dbReference type="SMART" id="SM00363">
    <property type="entry name" value="S4"/>
    <property type="match status" value="1"/>
</dbReference>
<dbReference type="GO" id="GO:0032259">
    <property type="term" value="P:methylation"/>
    <property type="evidence" value="ECO:0007669"/>
    <property type="project" value="InterPro"/>
</dbReference>
<dbReference type="InterPro" id="IPR047048">
    <property type="entry name" value="TlyA"/>
</dbReference>
<evidence type="ECO:0000313" key="6">
    <source>
        <dbReference type="Proteomes" id="UP000366872"/>
    </source>
</evidence>
<feature type="domain" description="RNA-binding S4" evidence="4">
    <location>
        <begin position="4"/>
        <end position="68"/>
    </location>
</feature>
<sequence length="243" mass="26694">MPKTRLDQLLVQRGLADSREQAQRLIRAGVVRVGEQVASKPGHQFKDDAEISVKEKEKYVSRGGLKIEGAHQQFGFGLQGAICLDIGSSTGGFTDFMLQHGAAKVYAIDCGTNQLHYKLREDPRVVVMENTNARYITTDDVPEPADFCSIDTSFISLTNILPPLKNLMKPGGHIVSLIKPQFEAGKEQVGKGGVVRDPAVHEEVIEKVKAFGTEVLGFKWLELCTSPIKGPAGNIEFLAYWEV</sequence>
<evidence type="ECO:0000313" key="5">
    <source>
        <dbReference type="EMBL" id="VGO13752.1"/>
    </source>
</evidence>
<dbReference type="InterPro" id="IPR002877">
    <property type="entry name" value="RNA_MeTrfase_FtsJ_dom"/>
</dbReference>
<dbReference type="CDD" id="cd00165">
    <property type="entry name" value="S4"/>
    <property type="match status" value="1"/>
</dbReference>
<dbReference type="InterPro" id="IPR002942">
    <property type="entry name" value="S4_RNA-bd"/>
</dbReference>
<dbReference type="GO" id="GO:0008168">
    <property type="term" value="F:methyltransferase activity"/>
    <property type="evidence" value="ECO:0007669"/>
    <property type="project" value="InterPro"/>
</dbReference>
<name>A0A6C2U1D0_PONDE</name>
<comment type="similarity">
    <text evidence="2">Belongs to the TlyA family.</text>
</comment>
<evidence type="ECO:0000256" key="1">
    <source>
        <dbReference type="ARBA" id="ARBA00022884"/>
    </source>
</evidence>
<dbReference type="Gene3D" id="3.40.50.150">
    <property type="entry name" value="Vaccinia Virus protein VP39"/>
    <property type="match status" value="1"/>
</dbReference>
<dbReference type="Proteomes" id="UP000366872">
    <property type="component" value="Unassembled WGS sequence"/>
</dbReference>
<dbReference type="PIRSF" id="PIRSF005578">
    <property type="entry name" value="TlyA"/>
    <property type="match status" value="1"/>
</dbReference>
<reference evidence="5 6" key="1">
    <citation type="submission" date="2019-04" db="EMBL/GenBank/DDBJ databases">
        <authorList>
            <person name="Van Vliet M D."/>
        </authorList>
    </citation>
    <scope>NUCLEOTIDE SEQUENCE [LARGE SCALE GENOMIC DNA]</scope>
    <source>
        <strain evidence="5 6">F1</strain>
    </source>
</reference>
<dbReference type="Pfam" id="PF01479">
    <property type="entry name" value="S4"/>
    <property type="match status" value="1"/>
</dbReference>
<dbReference type="EMBL" id="CAAHFG010000001">
    <property type="protein sequence ID" value="VGO13752.1"/>
    <property type="molecule type" value="Genomic_DNA"/>
</dbReference>
<dbReference type="NCBIfam" id="TIGR00478">
    <property type="entry name" value="tly"/>
    <property type="match status" value="1"/>
</dbReference>
<keyword evidence="6" id="KW-1185">Reference proteome</keyword>
<dbReference type="AlphaFoldDB" id="A0A6C2U1D0"/>
<gene>
    <name evidence="5" type="primary">tlyA</name>
    <name evidence="5" type="ORF">PDESU_02309</name>
</gene>
<keyword evidence="1 3" id="KW-0694">RNA-binding</keyword>
<accession>A0A6C2U1D0</accession>
<dbReference type="PROSITE" id="PS50889">
    <property type="entry name" value="S4"/>
    <property type="match status" value="1"/>
</dbReference>
<dbReference type="InterPro" id="IPR029063">
    <property type="entry name" value="SAM-dependent_MTases_sf"/>
</dbReference>
<dbReference type="SUPFAM" id="SSF53335">
    <property type="entry name" value="S-adenosyl-L-methionine-dependent methyltransferases"/>
    <property type="match status" value="1"/>
</dbReference>
<dbReference type="Pfam" id="PF01728">
    <property type="entry name" value="FtsJ"/>
    <property type="match status" value="1"/>
</dbReference>
<dbReference type="GO" id="GO:0003723">
    <property type="term" value="F:RNA binding"/>
    <property type="evidence" value="ECO:0007669"/>
    <property type="project" value="UniProtKB-KW"/>
</dbReference>
<proteinExistence type="inferred from homology"/>
<dbReference type="InterPro" id="IPR036986">
    <property type="entry name" value="S4_RNA-bd_sf"/>
</dbReference>
<dbReference type="CDD" id="cd02440">
    <property type="entry name" value="AdoMet_MTases"/>
    <property type="match status" value="1"/>
</dbReference>
<organism evidence="5 6">
    <name type="scientific">Pontiella desulfatans</name>
    <dbReference type="NCBI Taxonomy" id="2750659"/>
    <lineage>
        <taxon>Bacteria</taxon>
        <taxon>Pseudomonadati</taxon>
        <taxon>Kiritimatiellota</taxon>
        <taxon>Kiritimatiellia</taxon>
        <taxon>Kiritimatiellales</taxon>
        <taxon>Pontiellaceae</taxon>
        <taxon>Pontiella</taxon>
    </lineage>
</organism>
<dbReference type="PANTHER" id="PTHR32319:SF0">
    <property type="entry name" value="BACTERIAL HEMOLYSIN-LIKE PROTEIN"/>
    <property type="match status" value="1"/>
</dbReference>